<evidence type="ECO:0000256" key="2">
    <source>
        <dbReference type="ARBA" id="ARBA00022475"/>
    </source>
</evidence>
<comment type="subcellular location">
    <subcellularLocation>
        <location evidence="1">Cell membrane</location>
        <topology evidence="1">Multi-pass membrane protein</topology>
    </subcellularLocation>
</comment>
<evidence type="ECO:0000256" key="5">
    <source>
        <dbReference type="ARBA" id="ARBA00023136"/>
    </source>
</evidence>
<feature type="transmembrane region" description="Helical" evidence="6">
    <location>
        <begin position="94"/>
        <end position="113"/>
    </location>
</feature>
<keyword evidence="5 6" id="KW-0472">Membrane</keyword>
<evidence type="ECO:0000256" key="1">
    <source>
        <dbReference type="ARBA" id="ARBA00004651"/>
    </source>
</evidence>
<dbReference type="CDD" id="cd07731">
    <property type="entry name" value="ComA-like_MBL-fold"/>
    <property type="match status" value="1"/>
</dbReference>
<feature type="transmembrane region" description="Helical" evidence="6">
    <location>
        <begin position="381"/>
        <end position="400"/>
    </location>
</feature>
<feature type="transmembrane region" description="Helical" evidence="6">
    <location>
        <begin position="57"/>
        <end position="82"/>
    </location>
</feature>
<evidence type="ECO:0000313" key="8">
    <source>
        <dbReference type="EMBL" id="SDT05317.1"/>
    </source>
</evidence>
<dbReference type="InterPro" id="IPR004477">
    <property type="entry name" value="ComEC_N"/>
</dbReference>
<feature type="transmembrane region" description="Helical" evidence="6">
    <location>
        <begin position="505"/>
        <end position="528"/>
    </location>
</feature>
<dbReference type="InterPro" id="IPR035681">
    <property type="entry name" value="ComA-like_MBL"/>
</dbReference>
<feature type="transmembrane region" description="Helical" evidence="6">
    <location>
        <begin position="535"/>
        <end position="554"/>
    </location>
</feature>
<gene>
    <name evidence="8" type="ORF">SAMN04488543_2935</name>
</gene>
<feature type="transmembrane region" description="Helical" evidence="6">
    <location>
        <begin position="313"/>
        <end position="329"/>
    </location>
</feature>
<dbReference type="Gene3D" id="3.60.15.10">
    <property type="entry name" value="Ribonuclease Z/Hydroxyacylglutathione hydrolase-like"/>
    <property type="match status" value="1"/>
</dbReference>
<dbReference type="PANTHER" id="PTHR30619">
    <property type="entry name" value="DNA INTERNALIZATION/COMPETENCE PROTEIN COMEC/REC2"/>
    <property type="match status" value="1"/>
</dbReference>
<dbReference type="GO" id="GO:0005886">
    <property type="term" value="C:plasma membrane"/>
    <property type="evidence" value="ECO:0007669"/>
    <property type="project" value="UniProtKB-SubCell"/>
</dbReference>
<name>A0A1H1X7Q5_9ACTN</name>
<keyword evidence="9" id="KW-1185">Reference proteome</keyword>
<keyword evidence="3 6" id="KW-0812">Transmembrane</keyword>
<keyword evidence="2" id="KW-1003">Cell membrane</keyword>
<accession>A0A1H1X7Q5</accession>
<keyword evidence="4 6" id="KW-1133">Transmembrane helix</keyword>
<dbReference type="SUPFAM" id="SSF56281">
    <property type="entry name" value="Metallo-hydrolase/oxidoreductase"/>
    <property type="match status" value="1"/>
</dbReference>
<feature type="transmembrane region" description="Helical" evidence="6">
    <location>
        <begin position="420"/>
        <end position="443"/>
    </location>
</feature>
<sequence length="813" mass="82357">MSEPWARRTAAALRARLAPDRPEPSEEATAAVRDLRVVPLALAAGAAAWAGTGGRPLVGLLAAGALGLTATVAAAIAAAGLSHRRAGADRTAPGAWWLVTVLVALVVGTIGVAQAERLRSGPPARLAAAGAVVTARLEVRSDARLVAGSATRPPVLLAGARLLAVSGRGGHWRVRVPVTLLVTGGEVGWWARQPVGTTVTVEGRLQSPRRGDDVAALLRVRAPPTAVAPPGPAGRLVEQVRAGLRQAVAGRPPEPRALVPALVLGDTAGLTPELQEVFRTTGLTHLTAVSGANLTLLLAFLLLGARWAGVRGWWLRGVGLLGVAVFVALCRTEPSVLRAAAMGLVALAALGAGGRRAGLRNLGVAVLVLLLVDPFLSRSWGFALSVLASGGIIWWARPWADVLARWLPRLVAESVTLPLAAHLATLPVVVLLSGQVSVVGLLANALAGPFVGPATVLGFAAAGASLLSVPLAAGLGWGAAWSAQAIITVARLGARLPGAAVGWPAGPAAVALLAAGCLLAALLVPWLLARRVPTLLLALALLVALVRVPTAPGWPPPGWQFVACDVGQGDGLVLRAGPGRAVVVDAGPDPVAMRRCLDTLGVRTVPLLVLTHFHADHADGLAGVLAGRTVQQVWVSPLAEPVGEVVAVRAAAAAAGAAVTVAGPGTRVRVGELALRVVGPLPPRGTDDDASAAQNDASVVLLADVGGLTVLLPGDLEPPGQRALLAAGVDLRVTVLKVPHHGSGRQEPDFFAATGARLAVASAGRDNDYGHPAPRTVALARGLGMTVVSTDRAGGVAVTGTDADPGLVTQRRP</sequence>
<evidence type="ECO:0000259" key="7">
    <source>
        <dbReference type="SMART" id="SM00849"/>
    </source>
</evidence>
<organism evidence="8 9">
    <name type="scientific">Friedmanniella luteola</name>
    <dbReference type="NCBI Taxonomy" id="546871"/>
    <lineage>
        <taxon>Bacteria</taxon>
        <taxon>Bacillati</taxon>
        <taxon>Actinomycetota</taxon>
        <taxon>Actinomycetes</taxon>
        <taxon>Propionibacteriales</taxon>
        <taxon>Nocardioidaceae</taxon>
        <taxon>Friedmanniella</taxon>
    </lineage>
</organism>
<evidence type="ECO:0000313" key="9">
    <source>
        <dbReference type="Proteomes" id="UP000199092"/>
    </source>
</evidence>
<dbReference type="Pfam" id="PF00753">
    <property type="entry name" value="Lactamase_B"/>
    <property type="match status" value="1"/>
</dbReference>
<dbReference type="AlphaFoldDB" id="A0A1H1X7Q5"/>
<feature type="transmembrane region" description="Helical" evidence="6">
    <location>
        <begin position="336"/>
        <end position="353"/>
    </location>
</feature>
<dbReference type="STRING" id="546871.SAMN04488543_2935"/>
<dbReference type="EMBL" id="LT629749">
    <property type="protein sequence ID" value="SDT05317.1"/>
    <property type="molecule type" value="Genomic_DNA"/>
</dbReference>
<dbReference type="NCBIfam" id="TIGR00360">
    <property type="entry name" value="ComEC_N-term"/>
    <property type="match status" value="1"/>
</dbReference>
<dbReference type="InterPro" id="IPR052159">
    <property type="entry name" value="Competence_DNA_uptake"/>
</dbReference>
<dbReference type="Proteomes" id="UP000199092">
    <property type="component" value="Chromosome I"/>
</dbReference>
<protein>
    <submittedName>
        <fullName evidence="8">Competence protein ComEC</fullName>
    </submittedName>
</protein>
<dbReference type="PANTHER" id="PTHR30619:SF1">
    <property type="entry name" value="RECOMBINATION PROTEIN 2"/>
    <property type="match status" value="1"/>
</dbReference>
<feature type="domain" description="Metallo-beta-lactamase" evidence="7">
    <location>
        <begin position="568"/>
        <end position="764"/>
    </location>
</feature>
<dbReference type="SMART" id="SM00849">
    <property type="entry name" value="Lactamase_B"/>
    <property type="match status" value="1"/>
</dbReference>
<dbReference type="InterPro" id="IPR001279">
    <property type="entry name" value="Metallo-B-lactamas"/>
</dbReference>
<evidence type="ECO:0000256" key="4">
    <source>
        <dbReference type="ARBA" id="ARBA00022989"/>
    </source>
</evidence>
<evidence type="ECO:0000256" key="6">
    <source>
        <dbReference type="SAM" id="Phobius"/>
    </source>
</evidence>
<reference evidence="8 9" key="1">
    <citation type="submission" date="2016-10" db="EMBL/GenBank/DDBJ databases">
        <authorList>
            <person name="de Groot N.N."/>
        </authorList>
    </citation>
    <scope>NUCLEOTIDE SEQUENCE [LARGE SCALE GENOMIC DNA]</scope>
    <source>
        <strain evidence="8 9">DSM 21741</strain>
    </source>
</reference>
<dbReference type="InterPro" id="IPR036866">
    <property type="entry name" value="RibonucZ/Hydroxyglut_hydro"/>
</dbReference>
<evidence type="ECO:0000256" key="3">
    <source>
        <dbReference type="ARBA" id="ARBA00022692"/>
    </source>
</evidence>
<proteinExistence type="predicted"/>
<feature type="transmembrane region" description="Helical" evidence="6">
    <location>
        <begin position="286"/>
        <end position="307"/>
    </location>
</feature>
<dbReference type="Pfam" id="PF03772">
    <property type="entry name" value="Competence"/>
    <property type="match status" value="1"/>
</dbReference>